<protein>
    <submittedName>
        <fullName evidence="2">TIGR01244 family phosphatase</fullName>
    </submittedName>
</protein>
<gene>
    <name evidence="2" type="ORF">DKG74_03935</name>
</gene>
<dbReference type="Proteomes" id="UP000245461">
    <property type="component" value="Unassembled WGS sequence"/>
</dbReference>
<proteinExistence type="predicted"/>
<dbReference type="EMBL" id="QGLE01000002">
    <property type="protein sequence ID" value="PWR24927.1"/>
    <property type="molecule type" value="Genomic_DNA"/>
</dbReference>
<dbReference type="InterPro" id="IPR029021">
    <property type="entry name" value="Prot-tyrosine_phosphatase-like"/>
</dbReference>
<name>A0A317ED17_9PROT</name>
<accession>A0A317ED17</accession>
<dbReference type="Gene3D" id="3.90.190.10">
    <property type="entry name" value="Protein tyrosine phosphatase superfamily"/>
    <property type="match status" value="1"/>
</dbReference>
<evidence type="ECO:0000259" key="1">
    <source>
        <dbReference type="Pfam" id="PF04273"/>
    </source>
</evidence>
<evidence type="ECO:0000313" key="3">
    <source>
        <dbReference type="Proteomes" id="UP000245461"/>
    </source>
</evidence>
<dbReference type="GO" id="GO:0016787">
    <property type="term" value="F:hydrolase activity"/>
    <property type="evidence" value="ECO:0007669"/>
    <property type="project" value="InterPro"/>
</dbReference>
<keyword evidence="3" id="KW-1185">Reference proteome</keyword>
<evidence type="ECO:0000313" key="2">
    <source>
        <dbReference type="EMBL" id="PWR24927.1"/>
    </source>
</evidence>
<organism evidence="2 3">
    <name type="scientific">Zavarzinia aquatilis</name>
    <dbReference type="NCBI Taxonomy" id="2211142"/>
    <lineage>
        <taxon>Bacteria</taxon>
        <taxon>Pseudomonadati</taxon>
        <taxon>Pseudomonadota</taxon>
        <taxon>Alphaproteobacteria</taxon>
        <taxon>Rhodospirillales</taxon>
        <taxon>Zavarziniaceae</taxon>
        <taxon>Zavarzinia</taxon>
    </lineage>
</organism>
<dbReference type="NCBIfam" id="TIGR01244">
    <property type="entry name" value="TIGR01244 family sulfur transferase"/>
    <property type="match status" value="1"/>
</dbReference>
<dbReference type="Pfam" id="PF04273">
    <property type="entry name" value="BLH_phosphatase"/>
    <property type="match status" value="1"/>
</dbReference>
<sequence length="138" mass="13677">MQALKQLTPDLAVTGQILPAEVADLAGRGFAMIVCDRPDGEDPGQPDFAAIAAAAAAAGLEARHIPIASPAAADAAVVGAFAKALSEAKGPVLAYCRTGNRCAVLWALGLAGTKSADDIIGTAAAAGCDLSGLRPRLA</sequence>
<dbReference type="SUPFAM" id="SSF52799">
    <property type="entry name" value="(Phosphotyrosine protein) phosphatases II"/>
    <property type="match status" value="1"/>
</dbReference>
<dbReference type="RefSeq" id="WP_109902860.1">
    <property type="nucleotide sequence ID" value="NZ_QGLE01000002.1"/>
</dbReference>
<dbReference type="InterPro" id="IPR005939">
    <property type="entry name" value="BLH_phosphatase-like"/>
</dbReference>
<comment type="caution">
    <text evidence="2">The sequence shown here is derived from an EMBL/GenBank/DDBJ whole genome shotgun (WGS) entry which is preliminary data.</text>
</comment>
<dbReference type="OrthoDB" id="9805710at2"/>
<reference evidence="2 3" key="1">
    <citation type="submission" date="2018-05" db="EMBL/GenBank/DDBJ databases">
        <title>Zavarzinia sp. HR-AS.</title>
        <authorList>
            <person name="Lee Y."/>
            <person name="Jeon C.O."/>
        </authorList>
    </citation>
    <scope>NUCLEOTIDE SEQUENCE [LARGE SCALE GENOMIC DNA]</scope>
    <source>
        <strain evidence="2 3">HR-AS</strain>
    </source>
</reference>
<feature type="domain" description="Beta-lactamase hydrolase-like protein phosphatase-like" evidence="1">
    <location>
        <begin position="4"/>
        <end position="112"/>
    </location>
</feature>
<dbReference type="AlphaFoldDB" id="A0A317ED17"/>